<keyword evidence="4 6" id="KW-0472">Membrane</keyword>
<feature type="transmembrane region" description="Helical" evidence="6">
    <location>
        <begin position="802"/>
        <end position="823"/>
    </location>
</feature>
<reference evidence="8 9" key="1">
    <citation type="submission" date="2016-02" db="EMBL/GenBank/DDBJ databases">
        <title>Genome analysis of coral dinoflagellate symbionts highlights evolutionary adaptations to a symbiotic lifestyle.</title>
        <authorList>
            <person name="Aranda M."/>
            <person name="Li Y."/>
            <person name="Liew Y.J."/>
            <person name="Baumgarten S."/>
            <person name="Simakov O."/>
            <person name="Wilson M."/>
            <person name="Piel J."/>
            <person name="Ashoor H."/>
            <person name="Bougouffa S."/>
            <person name="Bajic V.B."/>
            <person name="Ryu T."/>
            <person name="Ravasi T."/>
            <person name="Bayer T."/>
            <person name="Micklem G."/>
            <person name="Kim H."/>
            <person name="Bhak J."/>
            <person name="Lajeunesse T.C."/>
            <person name="Voolstra C.R."/>
        </authorList>
    </citation>
    <scope>NUCLEOTIDE SEQUENCE [LARGE SCALE GENOMIC DNA]</scope>
    <source>
        <strain evidence="8 9">CCMP2467</strain>
    </source>
</reference>
<evidence type="ECO:0000256" key="6">
    <source>
        <dbReference type="SAM" id="Phobius"/>
    </source>
</evidence>
<dbReference type="PANTHER" id="PTHR33129:SF1">
    <property type="entry name" value="ATP-BINDING PROTEIN"/>
    <property type="match status" value="1"/>
</dbReference>
<dbReference type="GO" id="GO:0016020">
    <property type="term" value="C:membrane"/>
    <property type="evidence" value="ECO:0007669"/>
    <property type="project" value="UniProtKB-SubCell"/>
</dbReference>
<protein>
    <recommendedName>
        <fullName evidence="7">TLC domain-containing protein</fullName>
    </recommendedName>
</protein>
<accession>A0A1Q9DQ37</accession>
<dbReference type="InterPro" id="IPR052980">
    <property type="entry name" value="Crinkler_effector"/>
</dbReference>
<dbReference type="PANTHER" id="PTHR33129">
    <property type="entry name" value="PROTEIN KINASE DOMAIN-CONTAINING PROTEIN-RELATED"/>
    <property type="match status" value="1"/>
</dbReference>
<feature type="region of interest" description="Disordered" evidence="5">
    <location>
        <begin position="1342"/>
        <end position="1362"/>
    </location>
</feature>
<dbReference type="InterPro" id="IPR006634">
    <property type="entry name" value="TLC-dom"/>
</dbReference>
<feature type="region of interest" description="Disordered" evidence="5">
    <location>
        <begin position="1123"/>
        <end position="1213"/>
    </location>
</feature>
<evidence type="ECO:0000256" key="5">
    <source>
        <dbReference type="SAM" id="MobiDB-lite"/>
    </source>
</evidence>
<sequence>MAAANASTKKRKLPQVQPEDVTNWVREQICDLGFEKHIADKVANVSASFTSQVLMEMSYEDIASDLTTSNIDENVARAVARGLSNRIQKDIAQPQPVQSDVSENVKAFAWALDDAELKGQILNTAKGSFKLQDVSEIWNEEQFYVRGCYKAIADIMLNKKPPVMSLLGSSGIGKSNFVVYLIWRRFQDDGLKEFPVFLHRDDIILQFEKDKEPKRPESPASNTEHFKQADNCGGQFFMPPWDLEEMLNEEVMALHKLNEVVVEERFGIFGGTARLVLRLDETRAGVDRRRLVEAVQSADALQSLKVSSDMKAISKTTHLLVKMMPWTSFTWFDVQLSSPYVRQELVKQNRAKRAQALWDRIDDGMITGIGFALFEEEFHQFMQDKSIGKFKLRARCLTADGTGSETTQELQGGLEGVLISGNAPPDIKDGKYYQPQSKNFPAFDSWTSEGVFQLTIADTHDITFNDAGKAIDVTKTQASKIVHALNEKHDSKAKFFFVVPQFQFDKWKIVQTVKQSKMADKIEQWVVCFEQSLPKCPELWEGWPYAFLTFGLDIPTSAKTASRDFTNARSRILSFKLGGSHKFPSDPAMLAVDVAGMTGAMMLQHTLLRRLLVFWPHARDMDPKEQQQMANRLMLFVAPPTMVTLSAVFLCSDGFTDPEVRWANVASGPATTGEWAGRVFVGFNLYELVFYAAYGKGVAFWLHHLVTLVICLHWLTLRTATFWGCAVILMEITTPCLVATRMMKEAGWTKEPLYKLAVSSCWVCWIAVRICFVFALILVYCVDLYRGLPAHVPMHFALMNGVSVLGLFVLSCIWFVSITKIFLKVVTGKERAECQENEKKRDAPCVRGFDDSDVESQDCYICECSICCPELYIGFGEWAEEVKTRNRKWDMKTRDGRRSRRVPVANGVRGHSYSARMARRMPSAYRGYHVAETLRGGHKKLRKFQLVQEQLRMDTPQKSILLCTTDDFDESLLLDLNAGEEGDVLKGLRDLPSVLEDAVGGHAKEFAAAVQEVCLATADQIESVKVCMSSQSSSSSRSSWAREVSGADDTVRKESREHRPLRSMLQGFQPSPAATSAAAVPSALPPPLASAPRISAPPAIEAPAAMRSRRKVRHIREVQGVVVPSEEADGADTASYGARRSSSPEEEPRARTSRDEAGRSSSSDQEEAKGGAFPPAPAQQPRLIAEDDDERGAEEPEEVDAPEEQAFSGPANEATWDMAYDGVCALENKSEDDFFREAEEPEEAEAPKPRSLRCHLLFSSPLCMERPISLGLSCKGAPSKDAVEALCRDFGLEFRSLEPAVLSSVTGEAALWNRRHKHAEAMIQPGDELFKVFLRARREDACPEAAHPPPASSPSESPSRSVAPIIVPGAPLEILAQGQGPGTLVSQLVSRTPALAKVPEVQLQLVFKGMRPLPQLQVEEEVAEVRQSGCEVLPSAATSQNLRHLIARADCEVLHLALHCSSGQARHLFLEDPQGKAHIMTAEDFQSLLTDGQASQCVKLVVLNACHSFAVGQHFVQAGVKHVVCVQDDKEVRDNSCRLFARNFFSALRAGRSIGESFGCGVASLRHSSDVMCQKDAGSFVLLPEGGDHNVVLAGVAATLPSSASPRWLPARVEDFMGREVDIWRLLCHLKSRRLVTLSGSKGIGKTALMVAAGRFVQMRRGDSFQDGFQEVYWLNGDIPSKISQSLQDLLRALQELQDPSILVLADVPSVSSNNLPLKQLLEANAKVRLVLEVADASPSLKDQLGSLNVKPTKMELGPLQPLAQDVPSSEHSGSRFGGSAGYCRASVRAGPAASSMGGNTISQA</sequence>
<organism evidence="8 9">
    <name type="scientific">Symbiodinium microadriaticum</name>
    <name type="common">Dinoflagellate</name>
    <name type="synonym">Zooxanthella microadriatica</name>
    <dbReference type="NCBI Taxonomy" id="2951"/>
    <lineage>
        <taxon>Eukaryota</taxon>
        <taxon>Sar</taxon>
        <taxon>Alveolata</taxon>
        <taxon>Dinophyceae</taxon>
        <taxon>Suessiales</taxon>
        <taxon>Symbiodiniaceae</taxon>
        <taxon>Symbiodinium</taxon>
    </lineage>
</organism>
<evidence type="ECO:0000313" key="8">
    <source>
        <dbReference type="EMBL" id="OLP97277.1"/>
    </source>
</evidence>
<dbReference type="SMART" id="SM00724">
    <property type="entry name" value="TLC"/>
    <property type="match status" value="1"/>
</dbReference>
<feature type="compositionally biased region" description="Acidic residues" evidence="5">
    <location>
        <begin position="1186"/>
        <end position="1203"/>
    </location>
</feature>
<feature type="compositionally biased region" description="Basic and acidic residues" evidence="5">
    <location>
        <begin position="1142"/>
        <end position="1158"/>
    </location>
</feature>
<evidence type="ECO:0000259" key="7">
    <source>
        <dbReference type="SMART" id="SM00724"/>
    </source>
</evidence>
<evidence type="ECO:0000256" key="2">
    <source>
        <dbReference type="ARBA" id="ARBA00022692"/>
    </source>
</evidence>
<dbReference type="EMBL" id="LSRX01000440">
    <property type="protein sequence ID" value="OLP97277.1"/>
    <property type="molecule type" value="Genomic_DNA"/>
</dbReference>
<keyword evidence="9" id="KW-1185">Reference proteome</keyword>
<keyword evidence="3 6" id="KW-1133">Transmembrane helix</keyword>
<feature type="compositionally biased region" description="Low complexity" evidence="5">
    <location>
        <begin position="1353"/>
        <end position="1362"/>
    </location>
</feature>
<proteinExistence type="predicted"/>
<dbReference type="SUPFAM" id="SSF52540">
    <property type="entry name" value="P-loop containing nucleoside triphosphate hydrolases"/>
    <property type="match status" value="1"/>
</dbReference>
<name>A0A1Q9DQ37_SYMMI</name>
<feature type="transmembrane region" description="Helical" evidence="6">
    <location>
        <begin position="721"/>
        <end position="740"/>
    </location>
</feature>
<gene>
    <name evidence="8" type="ORF">AK812_SmicGene20403</name>
</gene>
<comment type="caution">
    <text evidence="8">The sequence shown here is derived from an EMBL/GenBank/DDBJ whole genome shotgun (WGS) entry which is preliminary data.</text>
</comment>
<feature type="compositionally biased region" description="Basic and acidic residues" evidence="5">
    <location>
        <begin position="1049"/>
        <end position="1060"/>
    </location>
</feature>
<dbReference type="InterPro" id="IPR027417">
    <property type="entry name" value="P-loop_NTPase"/>
</dbReference>
<comment type="subcellular location">
    <subcellularLocation>
        <location evidence="1">Membrane</location>
        <topology evidence="1">Multi-pass membrane protein</topology>
    </subcellularLocation>
</comment>
<dbReference type="Pfam" id="PF03798">
    <property type="entry name" value="TRAM_LAG1_CLN8"/>
    <property type="match status" value="1"/>
</dbReference>
<dbReference type="Proteomes" id="UP000186817">
    <property type="component" value="Unassembled WGS sequence"/>
</dbReference>
<feature type="domain" description="TLC" evidence="7">
    <location>
        <begin position="627"/>
        <end position="827"/>
    </location>
</feature>
<keyword evidence="2 6" id="KW-0812">Transmembrane</keyword>
<evidence type="ECO:0000313" key="9">
    <source>
        <dbReference type="Proteomes" id="UP000186817"/>
    </source>
</evidence>
<evidence type="ECO:0000256" key="4">
    <source>
        <dbReference type="ARBA" id="ARBA00023136"/>
    </source>
</evidence>
<feature type="transmembrane region" description="Helical" evidence="6">
    <location>
        <begin position="761"/>
        <end position="782"/>
    </location>
</feature>
<feature type="region of interest" description="Disordered" evidence="5">
    <location>
        <begin position="1035"/>
        <end position="1084"/>
    </location>
</feature>
<evidence type="ECO:0000256" key="3">
    <source>
        <dbReference type="ARBA" id="ARBA00022989"/>
    </source>
</evidence>
<dbReference type="OrthoDB" id="443688at2759"/>
<feature type="compositionally biased region" description="Low complexity" evidence="5">
    <location>
        <begin position="1070"/>
        <end position="1082"/>
    </location>
</feature>
<feature type="transmembrane region" description="Helical" evidence="6">
    <location>
        <begin position="698"/>
        <end position="715"/>
    </location>
</feature>
<evidence type="ECO:0000256" key="1">
    <source>
        <dbReference type="ARBA" id="ARBA00004141"/>
    </source>
</evidence>
<dbReference type="Gene3D" id="3.40.50.300">
    <property type="entry name" value="P-loop containing nucleotide triphosphate hydrolases"/>
    <property type="match status" value="1"/>
</dbReference>